<evidence type="ECO:0000256" key="3">
    <source>
        <dbReference type="RuleBase" id="RU003616"/>
    </source>
</evidence>
<dbReference type="EMBL" id="RKLV01000005">
    <property type="protein sequence ID" value="MCX2819008.1"/>
    <property type="molecule type" value="Genomic_DNA"/>
</dbReference>
<dbReference type="Gene3D" id="2.60.40.790">
    <property type="match status" value="1"/>
</dbReference>
<evidence type="ECO:0000259" key="5">
    <source>
        <dbReference type="PROSITE" id="PS01031"/>
    </source>
</evidence>
<accession>A0A9Q4GIN6</accession>
<evidence type="ECO:0000313" key="7">
    <source>
        <dbReference type="Proteomes" id="UP001149411"/>
    </source>
</evidence>
<keyword evidence="1" id="KW-0346">Stress response</keyword>
<organism evidence="6 7">
    <name type="scientific">Halorutilus salinus</name>
    <dbReference type="NCBI Taxonomy" id="2487751"/>
    <lineage>
        <taxon>Archaea</taxon>
        <taxon>Methanobacteriati</taxon>
        <taxon>Methanobacteriota</taxon>
        <taxon>Stenosarchaea group</taxon>
        <taxon>Halobacteria</taxon>
        <taxon>Halorutilales</taxon>
        <taxon>Halorutilaceae</taxon>
        <taxon>Halorutilus</taxon>
    </lineage>
</organism>
<evidence type="ECO:0000256" key="2">
    <source>
        <dbReference type="PROSITE-ProRule" id="PRU00285"/>
    </source>
</evidence>
<reference evidence="6" key="1">
    <citation type="submission" date="2022-09" db="EMBL/GenBank/DDBJ databases">
        <title>Haloadaptaus new haloarchaeum isolated from saline soil.</title>
        <authorList>
            <person name="Duran-Viseras A."/>
            <person name="Sanchez-Porro C."/>
            <person name="Ventosa A."/>
        </authorList>
    </citation>
    <scope>NUCLEOTIDE SEQUENCE</scope>
    <source>
        <strain evidence="6">F3-133</strain>
    </source>
</reference>
<dbReference type="InterPro" id="IPR044587">
    <property type="entry name" value="HSP21-like"/>
</dbReference>
<evidence type="ECO:0000256" key="4">
    <source>
        <dbReference type="SAM" id="MobiDB-lite"/>
    </source>
</evidence>
<dbReference type="InterPro" id="IPR002068">
    <property type="entry name" value="A-crystallin/Hsp20_dom"/>
</dbReference>
<dbReference type="SUPFAM" id="SSF49764">
    <property type="entry name" value="HSP20-like chaperones"/>
    <property type="match status" value="1"/>
</dbReference>
<protein>
    <submittedName>
        <fullName evidence="6">Hsp20/alpha crystallin family protein</fullName>
    </submittedName>
</protein>
<dbReference type="InterPro" id="IPR008978">
    <property type="entry name" value="HSP20-like_chaperone"/>
</dbReference>
<dbReference type="PROSITE" id="PS01031">
    <property type="entry name" value="SHSP"/>
    <property type="match status" value="1"/>
</dbReference>
<dbReference type="CDD" id="cd06464">
    <property type="entry name" value="ACD_sHsps-like"/>
    <property type="match status" value="1"/>
</dbReference>
<sequence length="159" mass="17745">MTRRDDSFDDDNFDDIFEEMFEQMNEMMKNMGAQGGFGGFRMTRGPGEEPNFESFGDANPFGEGGFEDTGTHVDVLDEGDEVRVVADLPGVEKDEIHVAVSGDKLKIRASGDERGYDERVSLPAEVDDETGEATYNNGVLEILFKKIDDTENDKEIEIE</sequence>
<dbReference type="PANTHER" id="PTHR46733">
    <property type="entry name" value="26.5 KDA HEAT SHOCK PROTEIN, MITOCHONDRIAL"/>
    <property type="match status" value="1"/>
</dbReference>
<dbReference type="PANTHER" id="PTHR46733:SF4">
    <property type="entry name" value="HEAT SHOCK PROTEIN 21, CHLOROPLASTIC"/>
    <property type="match status" value="1"/>
</dbReference>
<name>A0A9Q4GIN6_9EURY</name>
<comment type="similarity">
    <text evidence="2 3">Belongs to the small heat shock protein (HSP20) family.</text>
</comment>
<dbReference type="AlphaFoldDB" id="A0A9Q4GIN6"/>
<dbReference type="Pfam" id="PF00011">
    <property type="entry name" value="HSP20"/>
    <property type="match status" value="1"/>
</dbReference>
<evidence type="ECO:0000256" key="1">
    <source>
        <dbReference type="ARBA" id="ARBA00023016"/>
    </source>
</evidence>
<gene>
    <name evidence="6" type="ORF">EGH25_06545</name>
</gene>
<dbReference type="Proteomes" id="UP001149411">
    <property type="component" value="Unassembled WGS sequence"/>
</dbReference>
<feature type="region of interest" description="Disordered" evidence="4">
    <location>
        <begin position="43"/>
        <end position="72"/>
    </location>
</feature>
<dbReference type="RefSeq" id="WP_266086894.1">
    <property type="nucleotide sequence ID" value="NZ_RKLV01000005.1"/>
</dbReference>
<comment type="caution">
    <text evidence="6">The sequence shown here is derived from an EMBL/GenBank/DDBJ whole genome shotgun (WGS) entry which is preliminary data.</text>
</comment>
<evidence type="ECO:0000313" key="6">
    <source>
        <dbReference type="EMBL" id="MCX2819008.1"/>
    </source>
</evidence>
<keyword evidence="7" id="KW-1185">Reference proteome</keyword>
<proteinExistence type="inferred from homology"/>
<feature type="domain" description="SHSP" evidence="5">
    <location>
        <begin position="64"/>
        <end position="159"/>
    </location>
</feature>
<dbReference type="GO" id="GO:0009408">
    <property type="term" value="P:response to heat"/>
    <property type="evidence" value="ECO:0007669"/>
    <property type="project" value="InterPro"/>
</dbReference>